<dbReference type="EMBL" id="AVOT02008658">
    <property type="protein sequence ID" value="MBW0486441.1"/>
    <property type="molecule type" value="Genomic_DNA"/>
</dbReference>
<proteinExistence type="predicted"/>
<protein>
    <submittedName>
        <fullName evidence="2">Uncharacterized protein</fullName>
    </submittedName>
</protein>
<keyword evidence="3" id="KW-1185">Reference proteome</keyword>
<evidence type="ECO:0000313" key="3">
    <source>
        <dbReference type="Proteomes" id="UP000765509"/>
    </source>
</evidence>
<gene>
    <name evidence="2" type="ORF">O181_026156</name>
</gene>
<name>A0A9Q3CPV2_9BASI</name>
<evidence type="ECO:0000256" key="1">
    <source>
        <dbReference type="SAM" id="MobiDB-lite"/>
    </source>
</evidence>
<reference evidence="2" key="1">
    <citation type="submission" date="2021-03" db="EMBL/GenBank/DDBJ databases">
        <title>Draft genome sequence of rust myrtle Austropuccinia psidii MF-1, a brazilian biotype.</title>
        <authorList>
            <person name="Quecine M.C."/>
            <person name="Pachon D.M.R."/>
            <person name="Bonatelli M.L."/>
            <person name="Correr F.H."/>
            <person name="Franceschini L.M."/>
            <person name="Leite T.F."/>
            <person name="Margarido G.R.A."/>
            <person name="Almeida C.A."/>
            <person name="Ferrarezi J.A."/>
            <person name="Labate C.A."/>
        </authorList>
    </citation>
    <scope>NUCLEOTIDE SEQUENCE</scope>
    <source>
        <strain evidence="2">MF-1</strain>
    </source>
</reference>
<dbReference type="OrthoDB" id="2517330at2759"/>
<dbReference type="AlphaFoldDB" id="A0A9Q3CPV2"/>
<sequence length="111" mass="12829">MKHDTMGLDMTDIVPEPEPKVSTSSNDAGIFLSHFEEFREIFNYQSNITQESWKRVLDNINSIYKILWDSLPKNDADMLLPVGSKVISNRDIKLSSWLEELEIAGEFYLCE</sequence>
<organism evidence="2 3">
    <name type="scientific">Austropuccinia psidii MF-1</name>
    <dbReference type="NCBI Taxonomy" id="1389203"/>
    <lineage>
        <taxon>Eukaryota</taxon>
        <taxon>Fungi</taxon>
        <taxon>Dikarya</taxon>
        <taxon>Basidiomycota</taxon>
        <taxon>Pucciniomycotina</taxon>
        <taxon>Pucciniomycetes</taxon>
        <taxon>Pucciniales</taxon>
        <taxon>Sphaerophragmiaceae</taxon>
        <taxon>Austropuccinia</taxon>
    </lineage>
</organism>
<dbReference type="Proteomes" id="UP000765509">
    <property type="component" value="Unassembled WGS sequence"/>
</dbReference>
<accession>A0A9Q3CPV2</accession>
<evidence type="ECO:0000313" key="2">
    <source>
        <dbReference type="EMBL" id="MBW0486441.1"/>
    </source>
</evidence>
<comment type="caution">
    <text evidence="2">The sequence shown here is derived from an EMBL/GenBank/DDBJ whole genome shotgun (WGS) entry which is preliminary data.</text>
</comment>
<feature type="region of interest" description="Disordered" evidence="1">
    <location>
        <begin position="1"/>
        <end position="24"/>
    </location>
</feature>